<evidence type="ECO:0000256" key="10">
    <source>
        <dbReference type="ARBA" id="ARBA00048540"/>
    </source>
</evidence>
<evidence type="ECO:0000256" key="1">
    <source>
        <dbReference type="ARBA" id="ARBA00001946"/>
    </source>
</evidence>
<dbReference type="Proteomes" id="UP001523262">
    <property type="component" value="Unassembled WGS sequence"/>
</dbReference>
<keyword evidence="13" id="KW-1185">Reference proteome</keyword>
<dbReference type="EMBL" id="JAMQCR010000001">
    <property type="protein sequence ID" value="MCM2533231.1"/>
    <property type="molecule type" value="Genomic_DNA"/>
</dbReference>
<keyword evidence="5 11" id="KW-0808">Transferase</keyword>
<comment type="cofactor">
    <cofactor evidence="1">
        <name>Mg(2+)</name>
        <dbReference type="ChEBI" id="CHEBI:18420"/>
    </cofactor>
</comment>
<evidence type="ECO:0000256" key="5">
    <source>
        <dbReference type="ARBA" id="ARBA00022679"/>
    </source>
</evidence>
<organism evidence="12 13">
    <name type="scientific">Neobacillus pocheonensis</name>
    <dbReference type="NCBI Taxonomy" id="363869"/>
    <lineage>
        <taxon>Bacteria</taxon>
        <taxon>Bacillati</taxon>
        <taxon>Bacillota</taxon>
        <taxon>Bacilli</taxon>
        <taxon>Bacillales</taxon>
        <taxon>Bacillaceae</taxon>
        <taxon>Neobacillus</taxon>
    </lineage>
</organism>
<evidence type="ECO:0000313" key="13">
    <source>
        <dbReference type="Proteomes" id="UP001523262"/>
    </source>
</evidence>
<keyword evidence="6 11" id="KW-0479">Metal-binding</keyword>
<dbReference type="Pfam" id="PF02424">
    <property type="entry name" value="ApbE"/>
    <property type="match status" value="1"/>
</dbReference>
<dbReference type="PIRSF" id="PIRSF006268">
    <property type="entry name" value="ApbE"/>
    <property type="match status" value="1"/>
</dbReference>
<dbReference type="GO" id="GO:0016740">
    <property type="term" value="F:transferase activity"/>
    <property type="evidence" value="ECO:0007669"/>
    <property type="project" value="UniProtKB-KW"/>
</dbReference>
<evidence type="ECO:0000256" key="6">
    <source>
        <dbReference type="ARBA" id="ARBA00022723"/>
    </source>
</evidence>
<name>A0ABT0WA72_9BACI</name>
<keyword evidence="8 11" id="KW-0460">Magnesium</keyword>
<protein>
    <recommendedName>
        <fullName evidence="3 11">FAD:protein FMN transferase</fullName>
        <ecNumber evidence="2 11">2.7.1.180</ecNumber>
    </recommendedName>
    <alternativeName>
        <fullName evidence="9 11">Flavin transferase</fullName>
    </alternativeName>
</protein>
<evidence type="ECO:0000256" key="11">
    <source>
        <dbReference type="PIRNR" id="PIRNR006268"/>
    </source>
</evidence>
<reference evidence="12 13" key="1">
    <citation type="submission" date="2022-06" db="EMBL/GenBank/DDBJ databases">
        <authorList>
            <person name="Jeon C.O."/>
        </authorList>
    </citation>
    <scope>NUCLEOTIDE SEQUENCE [LARGE SCALE GENOMIC DNA]</scope>
    <source>
        <strain evidence="12 13">KCTC 13943</strain>
    </source>
</reference>
<evidence type="ECO:0000313" key="12">
    <source>
        <dbReference type="EMBL" id="MCM2533231.1"/>
    </source>
</evidence>
<evidence type="ECO:0000256" key="3">
    <source>
        <dbReference type="ARBA" id="ARBA00016337"/>
    </source>
</evidence>
<evidence type="ECO:0000256" key="4">
    <source>
        <dbReference type="ARBA" id="ARBA00022630"/>
    </source>
</evidence>
<evidence type="ECO:0000256" key="7">
    <source>
        <dbReference type="ARBA" id="ARBA00022827"/>
    </source>
</evidence>
<proteinExistence type="inferred from homology"/>
<accession>A0ABT0WA72</accession>
<dbReference type="PANTHER" id="PTHR30040:SF2">
    <property type="entry name" value="FAD:PROTEIN FMN TRANSFERASE"/>
    <property type="match status" value="1"/>
</dbReference>
<evidence type="ECO:0000256" key="9">
    <source>
        <dbReference type="ARBA" id="ARBA00031306"/>
    </source>
</evidence>
<evidence type="ECO:0000256" key="2">
    <source>
        <dbReference type="ARBA" id="ARBA00011955"/>
    </source>
</evidence>
<dbReference type="PANTHER" id="PTHR30040">
    <property type="entry name" value="THIAMINE BIOSYNTHESIS LIPOPROTEIN APBE"/>
    <property type="match status" value="1"/>
</dbReference>
<evidence type="ECO:0000256" key="8">
    <source>
        <dbReference type="ARBA" id="ARBA00022842"/>
    </source>
</evidence>
<dbReference type="InterPro" id="IPR003374">
    <property type="entry name" value="ApbE-like_sf"/>
</dbReference>
<keyword evidence="4 11" id="KW-0285">Flavoprotein</keyword>
<keyword evidence="7 11" id="KW-0274">FAD</keyword>
<comment type="caution">
    <text evidence="12">The sequence shown here is derived from an EMBL/GenBank/DDBJ whole genome shotgun (WGS) entry which is preliminary data.</text>
</comment>
<sequence length="293" mass="32573">MMYKYNFNSMSTMVQISINQELFANDLMPVYKLFSSVEDTCSRFKEESELSRLNQHIGKEVEVSNQFFIILNDALRLYEETNGVFNPGILSAIENSGYTKSIEFIKGRELGASSLLAPEVSKIHPYQLNEGKQTVVLQTRIDLGGIAKGWVIDRAADLLSKYGYGFINVGGDIRIFGCLPRPLNIGIEDPFEPTKMISSIQVSDGAVATSTSMKRRWKVNGRSKHHLIDAATGEPSASTIISSTVTAPTALEADVLAKVTLLLGEEEGKYWISNRKNKAIIINQAKEIWKRGE</sequence>
<dbReference type="SUPFAM" id="SSF143631">
    <property type="entry name" value="ApbE-like"/>
    <property type="match status" value="1"/>
</dbReference>
<dbReference type="InterPro" id="IPR024932">
    <property type="entry name" value="ApbE"/>
</dbReference>
<comment type="catalytic activity">
    <reaction evidence="10 11">
        <text>L-threonyl-[protein] + FAD = FMN-L-threonyl-[protein] + AMP + H(+)</text>
        <dbReference type="Rhea" id="RHEA:36847"/>
        <dbReference type="Rhea" id="RHEA-COMP:11060"/>
        <dbReference type="Rhea" id="RHEA-COMP:11061"/>
        <dbReference type="ChEBI" id="CHEBI:15378"/>
        <dbReference type="ChEBI" id="CHEBI:30013"/>
        <dbReference type="ChEBI" id="CHEBI:57692"/>
        <dbReference type="ChEBI" id="CHEBI:74257"/>
        <dbReference type="ChEBI" id="CHEBI:456215"/>
        <dbReference type="EC" id="2.7.1.180"/>
    </reaction>
</comment>
<dbReference type="Gene3D" id="3.10.520.10">
    <property type="entry name" value="ApbE-like domains"/>
    <property type="match status" value="1"/>
</dbReference>
<comment type="similarity">
    <text evidence="11">Belongs to the ApbE family.</text>
</comment>
<dbReference type="EC" id="2.7.1.180" evidence="2 11"/>
<gene>
    <name evidence="12" type="ORF">NDK43_13515</name>
</gene>